<evidence type="ECO:0000313" key="3">
    <source>
        <dbReference type="Proteomes" id="UP000029482"/>
    </source>
</evidence>
<proteinExistence type="predicted"/>
<name>A0A089Z7F2_STRGA</name>
<dbReference type="STRING" id="1907.SGLAU_28860"/>
<dbReference type="OrthoDB" id="4304335at2"/>
<dbReference type="Pfam" id="PF03992">
    <property type="entry name" value="ABM"/>
    <property type="match status" value="1"/>
</dbReference>
<sequence>MTAPVRVVRLLRVRDGREADFVAAYQGVSERARGFPGHLGEQLCRSLDDPAQWLLTSEWESAEAVGRWRTDPAHTALVEPLNACLHDDRWTGLFHIMAPAGARAVPTSGSGTAPGGPGTP</sequence>
<dbReference type="InterPro" id="IPR007138">
    <property type="entry name" value="ABM_dom"/>
</dbReference>
<reference evidence="3" key="1">
    <citation type="journal article" date="2015" name="J. Biotechnol.">
        <title>Complete genome sequence of the actinobacterium Streptomyces glaucescens GLA.O (DSM 40922) consisting of a linear chromosome and one linear plasmid.</title>
        <authorList>
            <person name="Ortseifen V."/>
            <person name="Winkler A."/>
            <person name="Albersmeier A."/>
            <person name="Wendler S."/>
            <person name="Puhler A."/>
            <person name="Kalinowski J."/>
            <person name="Ruckert C."/>
        </authorList>
    </citation>
    <scope>NUCLEOTIDE SEQUENCE [LARGE SCALE GENOMIC DNA]</scope>
    <source>
        <strain evidence="3">DSM 40922 / GLA O</strain>
    </source>
</reference>
<gene>
    <name evidence="2" type="ORF">SGLAU_28860</name>
</gene>
<evidence type="ECO:0000313" key="2">
    <source>
        <dbReference type="EMBL" id="AIS01706.1"/>
    </source>
</evidence>
<dbReference type="EMBL" id="CP009438">
    <property type="protein sequence ID" value="AIS01706.1"/>
    <property type="molecule type" value="Genomic_DNA"/>
</dbReference>
<dbReference type="AlphaFoldDB" id="A0A089Z7F2"/>
<keyword evidence="3" id="KW-1185">Reference proteome</keyword>
<dbReference type="HOGENOM" id="CLU_146613_1_0_11"/>
<accession>A0A089Z7F2</accession>
<dbReference type="Proteomes" id="UP000029482">
    <property type="component" value="Chromosome"/>
</dbReference>
<feature type="domain" description="ABM" evidence="1">
    <location>
        <begin position="5"/>
        <end position="94"/>
    </location>
</feature>
<dbReference type="PROSITE" id="PS51725">
    <property type="entry name" value="ABM"/>
    <property type="match status" value="1"/>
</dbReference>
<evidence type="ECO:0000259" key="1">
    <source>
        <dbReference type="PROSITE" id="PS51725"/>
    </source>
</evidence>
<dbReference type="InterPro" id="IPR011008">
    <property type="entry name" value="Dimeric_a/b-barrel"/>
</dbReference>
<dbReference type="eggNOG" id="COG2329">
    <property type="taxonomic scope" value="Bacteria"/>
</dbReference>
<dbReference type="KEGG" id="sgu:SGLAU_28860"/>
<dbReference type="RefSeq" id="WP_078957937.1">
    <property type="nucleotide sequence ID" value="NZ_CP009438.1"/>
</dbReference>
<protein>
    <recommendedName>
        <fullName evidence="1">ABM domain-containing protein</fullName>
    </recommendedName>
</protein>
<dbReference type="SUPFAM" id="SSF54909">
    <property type="entry name" value="Dimeric alpha+beta barrel"/>
    <property type="match status" value="1"/>
</dbReference>
<dbReference type="Gene3D" id="3.30.70.100">
    <property type="match status" value="1"/>
</dbReference>
<organism evidence="2 3">
    <name type="scientific">Streptomyces glaucescens</name>
    <dbReference type="NCBI Taxonomy" id="1907"/>
    <lineage>
        <taxon>Bacteria</taxon>
        <taxon>Bacillati</taxon>
        <taxon>Actinomycetota</taxon>
        <taxon>Actinomycetes</taxon>
        <taxon>Kitasatosporales</taxon>
        <taxon>Streptomycetaceae</taxon>
        <taxon>Streptomyces</taxon>
    </lineage>
</organism>